<evidence type="ECO:0000256" key="1">
    <source>
        <dbReference type="SAM" id="MobiDB-lite"/>
    </source>
</evidence>
<evidence type="ECO:0000313" key="2">
    <source>
        <dbReference type="EMBL" id="KAF2703874.1"/>
    </source>
</evidence>
<keyword evidence="3" id="KW-1185">Reference proteome</keyword>
<name>A0A6G1JTD7_9PLEO</name>
<organism evidence="2 3">
    <name type="scientific">Pleomassaria siparia CBS 279.74</name>
    <dbReference type="NCBI Taxonomy" id="1314801"/>
    <lineage>
        <taxon>Eukaryota</taxon>
        <taxon>Fungi</taxon>
        <taxon>Dikarya</taxon>
        <taxon>Ascomycota</taxon>
        <taxon>Pezizomycotina</taxon>
        <taxon>Dothideomycetes</taxon>
        <taxon>Pleosporomycetidae</taxon>
        <taxon>Pleosporales</taxon>
        <taxon>Pleomassariaceae</taxon>
        <taxon>Pleomassaria</taxon>
    </lineage>
</organism>
<dbReference type="Proteomes" id="UP000799428">
    <property type="component" value="Unassembled WGS sequence"/>
</dbReference>
<sequence>MTTTTTTSDRPSYSSNSSNSSSNSSSNNNNYNYNNYNNNTGVLQRWILGSTTIEREFGTARTQQGPGPPHTIVSLWVSKVHLQRPRNDANRSPWLTRPCLSRACLRSAQSTQPLTSASFPSSTCMARQDFSCRLRYAKARELL</sequence>
<dbReference type="EMBL" id="MU005784">
    <property type="protein sequence ID" value="KAF2703874.1"/>
    <property type="molecule type" value="Genomic_DNA"/>
</dbReference>
<reference evidence="2" key="1">
    <citation type="journal article" date="2020" name="Stud. Mycol.">
        <title>101 Dothideomycetes genomes: a test case for predicting lifestyles and emergence of pathogens.</title>
        <authorList>
            <person name="Haridas S."/>
            <person name="Albert R."/>
            <person name="Binder M."/>
            <person name="Bloem J."/>
            <person name="Labutti K."/>
            <person name="Salamov A."/>
            <person name="Andreopoulos B."/>
            <person name="Baker S."/>
            <person name="Barry K."/>
            <person name="Bills G."/>
            <person name="Bluhm B."/>
            <person name="Cannon C."/>
            <person name="Castanera R."/>
            <person name="Culley D."/>
            <person name="Daum C."/>
            <person name="Ezra D."/>
            <person name="Gonzalez J."/>
            <person name="Henrissat B."/>
            <person name="Kuo A."/>
            <person name="Liang C."/>
            <person name="Lipzen A."/>
            <person name="Lutzoni F."/>
            <person name="Magnuson J."/>
            <person name="Mondo S."/>
            <person name="Nolan M."/>
            <person name="Ohm R."/>
            <person name="Pangilinan J."/>
            <person name="Park H.-J."/>
            <person name="Ramirez L."/>
            <person name="Alfaro M."/>
            <person name="Sun H."/>
            <person name="Tritt A."/>
            <person name="Yoshinaga Y."/>
            <person name="Zwiers L.-H."/>
            <person name="Turgeon B."/>
            <person name="Goodwin S."/>
            <person name="Spatafora J."/>
            <person name="Crous P."/>
            <person name="Grigoriev I."/>
        </authorList>
    </citation>
    <scope>NUCLEOTIDE SEQUENCE</scope>
    <source>
        <strain evidence="2">CBS 279.74</strain>
    </source>
</reference>
<accession>A0A6G1JTD7</accession>
<protein>
    <submittedName>
        <fullName evidence="2">Uncharacterized protein</fullName>
    </submittedName>
</protein>
<evidence type="ECO:0000313" key="3">
    <source>
        <dbReference type="Proteomes" id="UP000799428"/>
    </source>
</evidence>
<dbReference type="AlphaFoldDB" id="A0A6G1JTD7"/>
<gene>
    <name evidence="2" type="ORF">K504DRAFT_165084</name>
</gene>
<feature type="region of interest" description="Disordered" evidence="1">
    <location>
        <begin position="1"/>
        <end position="35"/>
    </location>
</feature>
<proteinExistence type="predicted"/>